<dbReference type="Pfam" id="PF11911">
    <property type="entry name" value="DUF3429"/>
    <property type="match status" value="1"/>
</dbReference>
<keyword evidence="1" id="KW-0472">Membrane</keyword>
<dbReference type="EMBL" id="FOPY01000012">
    <property type="protein sequence ID" value="SFH90716.1"/>
    <property type="molecule type" value="Genomic_DNA"/>
</dbReference>
<gene>
    <name evidence="2" type="ORF">SAMN04487959_11243</name>
</gene>
<evidence type="ECO:0000256" key="1">
    <source>
        <dbReference type="SAM" id="Phobius"/>
    </source>
</evidence>
<feature type="transmembrane region" description="Helical" evidence="1">
    <location>
        <begin position="79"/>
        <end position="111"/>
    </location>
</feature>
<keyword evidence="1" id="KW-1133">Transmembrane helix</keyword>
<evidence type="ECO:0000313" key="2">
    <source>
        <dbReference type="EMBL" id="SFH90716.1"/>
    </source>
</evidence>
<evidence type="ECO:0000313" key="3">
    <source>
        <dbReference type="Proteomes" id="UP000199040"/>
    </source>
</evidence>
<dbReference type="InterPro" id="IPR021836">
    <property type="entry name" value="DUF3429"/>
</dbReference>
<protein>
    <recommendedName>
        <fullName evidence="4">DUF3429 domain-containing protein</fullName>
    </recommendedName>
</protein>
<organism evidence="2 3">
    <name type="scientific">Modicisalibacter xianhensis</name>
    <dbReference type="NCBI Taxonomy" id="442341"/>
    <lineage>
        <taxon>Bacteria</taxon>
        <taxon>Pseudomonadati</taxon>
        <taxon>Pseudomonadota</taxon>
        <taxon>Gammaproteobacteria</taxon>
        <taxon>Oceanospirillales</taxon>
        <taxon>Halomonadaceae</taxon>
        <taxon>Modicisalibacter</taxon>
    </lineage>
</organism>
<proteinExistence type="predicted"/>
<keyword evidence="3" id="KW-1185">Reference proteome</keyword>
<accession>A0A1I3DVF9</accession>
<dbReference type="PANTHER" id="PTHR15887:SF1">
    <property type="entry name" value="TRANSMEMBRANE PROTEIN 69"/>
    <property type="match status" value="1"/>
</dbReference>
<dbReference type="PANTHER" id="PTHR15887">
    <property type="entry name" value="TRANSMEMBRANE PROTEIN 69"/>
    <property type="match status" value="1"/>
</dbReference>
<name>A0A1I3DVF9_9GAMM</name>
<dbReference type="RefSeq" id="WP_092848104.1">
    <property type="nucleotide sequence ID" value="NZ_FOPY01000012.1"/>
</dbReference>
<feature type="transmembrane region" description="Helical" evidence="1">
    <location>
        <begin position="45"/>
        <end position="67"/>
    </location>
</feature>
<dbReference type="AlphaFoldDB" id="A0A1I3DVF9"/>
<dbReference type="Proteomes" id="UP000199040">
    <property type="component" value="Unassembled WGS sequence"/>
</dbReference>
<feature type="transmembrane region" description="Helical" evidence="1">
    <location>
        <begin position="131"/>
        <end position="152"/>
    </location>
</feature>
<feature type="transmembrane region" description="Helical" evidence="1">
    <location>
        <begin position="12"/>
        <end position="33"/>
    </location>
</feature>
<sequence length="154" mass="17136">MTAEEMQRVRLPLWLGLAGLGPFLVCVVSAYLLPMRWQALAVDVFVIYGAIVLSFLGGVHWGVAISLDRSGTRDFNARLLVSIVPGLLSWPALMLDYIEAAAILMVGFWLIRLYERQQDSAERLPGWYQGLRTLLNTVVVLCHLAIIARLTLLG</sequence>
<dbReference type="STRING" id="442341.SAMN04487959_11243"/>
<reference evidence="2 3" key="1">
    <citation type="submission" date="2016-10" db="EMBL/GenBank/DDBJ databases">
        <authorList>
            <person name="de Groot N.N."/>
        </authorList>
    </citation>
    <scope>NUCLEOTIDE SEQUENCE [LARGE SCALE GENOMIC DNA]</scope>
    <source>
        <strain evidence="2 3">CGMCC 1.6848</strain>
    </source>
</reference>
<evidence type="ECO:0008006" key="4">
    <source>
        <dbReference type="Google" id="ProtNLM"/>
    </source>
</evidence>
<keyword evidence="1" id="KW-0812">Transmembrane</keyword>